<evidence type="ECO:0000313" key="3">
    <source>
        <dbReference type="EMBL" id="NKW10287.1"/>
    </source>
</evidence>
<dbReference type="EMBL" id="JAAXZB010000001">
    <property type="protein sequence ID" value="NKW10287.1"/>
    <property type="molecule type" value="Genomic_DNA"/>
</dbReference>
<keyword evidence="4" id="KW-1185">Reference proteome</keyword>
<evidence type="ECO:0000313" key="4">
    <source>
        <dbReference type="Proteomes" id="UP000430843"/>
    </source>
</evidence>
<feature type="region of interest" description="Disordered" evidence="1">
    <location>
        <begin position="43"/>
        <end position="62"/>
    </location>
</feature>
<reference evidence="3 5" key="2">
    <citation type="submission" date="2020-04" db="EMBL/GenBank/DDBJ databases">
        <title>Whole genome sequencing of clinical and environmental type strains of Ochrobactrum.</title>
        <authorList>
            <person name="Dharne M."/>
        </authorList>
    </citation>
    <scope>NUCLEOTIDE SEQUENCE [LARGE SCALE GENOMIC DNA]</scope>
    <source>
        <strain evidence="3 5">DSM 13340</strain>
    </source>
</reference>
<gene>
    <name evidence="2" type="ORF">F9K91_02360</name>
    <name evidence="3" type="ORF">HGG76_15230</name>
</gene>
<sequence length="62" mass="6937">MKRTYLVTERAGEWVAGQRRPEDGKLNLSDDQAAYELALGTIELAPPDTGPEPKKQRRKVGK</sequence>
<proteinExistence type="predicted"/>
<comment type="caution">
    <text evidence="3">The sequence shown here is derived from an EMBL/GenBank/DDBJ whole genome shotgun (WGS) entry which is preliminary data.</text>
</comment>
<protein>
    <submittedName>
        <fullName evidence="3">Uncharacterized protein</fullName>
    </submittedName>
</protein>
<evidence type="ECO:0000313" key="2">
    <source>
        <dbReference type="EMBL" id="KAB2666802.1"/>
    </source>
</evidence>
<dbReference type="Proteomes" id="UP000558475">
    <property type="component" value="Unassembled WGS sequence"/>
</dbReference>
<name>A0A7X6JC63_9HYPH</name>
<reference evidence="2 4" key="1">
    <citation type="submission" date="2019-09" db="EMBL/GenBank/DDBJ databases">
        <title>Taxonomic organization of the family Brucellaceae based on a phylogenomic approach.</title>
        <authorList>
            <person name="Leclercq S."/>
            <person name="Cloeckaert A."/>
            <person name="Zygmunt M.S."/>
        </authorList>
    </citation>
    <scope>NUCLEOTIDE SEQUENCE [LARGE SCALE GENOMIC DNA]</scope>
    <source>
        <strain evidence="2 4">LMG 18957</strain>
    </source>
</reference>
<dbReference type="AlphaFoldDB" id="A0A7X6JC63"/>
<dbReference type="Proteomes" id="UP000430843">
    <property type="component" value="Unassembled WGS sequence"/>
</dbReference>
<dbReference type="RefSeq" id="WP_151677107.1">
    <property type="nucleotide sequence ID" value="NZ_WBWA01000002.1"/>
</dbReference>
<organism evidence="3 5">
    <name type="scientific">Brucella tritici</name>
    <dbReference type="NCBI Taxonomy" id="94626"/>
    <lineage>
        <taxon>Bacteria</taxon>
        <taxon>Pseudomonadati</taxon>
        <taxon>Pseudomonadota</taxon>
        <taxon>Alphaproteobacteria</taxon>
        <taxon>Hyphomicrobiales</taxon>
        <taxon>Brucellaceae</taxon>
        <taxon>Brucella/Ochrobactrum group</taxon>
        <taxon>Brucella</taxon>
    </lineage>
</organism>
<accession>A0A7X6JC63</accession>
<dbReference type="EMBL" id="WBWA01000002">
    <property type="protein sequence ID" value="KAB2666802.1"/>
    <property type="molecule type" value="Genomic_DNA"/>
</dbReference>
<evidence type="ECO:0000256" key="1">
    <source>
        <dbReference type="SAM" id="MobiDB-lite"/>
    </source>
</evidence>
<evidence type="ECO:0000313" key="5">
    <source>
        <dbReference type="Proteomes" id="UP000558475"/>
    </source>
</evidence>